<organism evidence="2 3">
    <name type="scientific">Brucella phage 11sa_141</name>
    <dbReference type="NCBI Taxonomy" id="1667370"/>
    <lineage>
        <taxon>Viruses</taxon>
        <taxon>Duplodnaviria</taxon>
        <taxon>Heunggongvirae</taxon>
        <taxon>Uroviricota</taxon>
        <taxon>Caudoviricetes</taxon>
        <taxon>Perisivirus</taxon>
        <taxon>Perisivirus Tb</taxon>
    </lineage>
</organism>
<name>A0A0H4IJD8_9CAUD</name>
<dbReference type="EMBL" id="KJ133691">
    <property type="protein sequence ID" value="AKO59214.1"/>
    <property type="molecule type" value="Genomic_DNA"/>
</dbReference>
<gene>
    <name evidence="2" type="ORF">p11sa141_54</name>
</gene>
<evidence type="ECO:0000313" key="2">
    <source>
        <dbReference type="EMBL" id="AKO59214.1"/>
    </source>
</evidence>
<accession>A0A0H4IJD8</accession>
<reference evidence="2 3" key="1">
    <citation type="journal article" date="2015" name="Virol. J.">
        <title>Whole genome sequence comparison of ten diagnostic brucellaphages propagated on two Brucella abortus hosts.</title>
        <authorList>
            <person name="Tevdoradze E."/>
            <person name="Farlow J."/>
            <person name="Kotorashvili A."/>
            <person name="Skhirtladze N."/>
            <person name="Antadze I."/>
            <person name="Gunia S."/>
            <person name="Balarjishvili N."/>
            <person name="Kvachadze L."/>
            <person name="Kutateladze M."/>
        </authorList>
    </citation>
    <scope>NUCLEOTIDE SEQUENCE [LARGE SCALE GENOMIC DNA]</scope>
</reference>
<evidence type="ECO:0000256" key="1">
    <source>
        <dbReference type="SAM" id="MobiDB-lite"/>
    </source>
</evidence>
<proteinExistence type="predicted"/>
<evidence type="ECO:0000313" key="3">
    <source>
        <dbReference type="Proteomes" id="UP000222350"/>
    </source>
</evidence>
<feature type="region of interest" description="Disordered" evidence="1">
    <location>
        <begin position="167"/>
        <end position="201"/>
    </location>
</feature>
<dbReference type="Proteomes" id="UP000222350">
    <property type="component" value="Segment"/>
</dbReference>
<sequence>MSFWNTSSGESAISNATSFEIEGGGDILPIPAGTKVLAIIENVKIATVKDSVEQYVEIKWGIIKPEVYNKRKIFQKVWCFDYDPMQKDPAKAKAKKDKALKMLAAIDANAGGKLAQAGVEPTDESLALALNNKPMVIGLNTWDDAETKKPKGNWVYYVGPKNDPVTEVTKEDVQAQEAKAKASQPAASSNFSHDLDDEIPF</sequence>
<feature type="compositionally biased region" description="Low complexity" evidence="1">
    <location>
        <begin position="175"/>
        <end position="189"/>
    </location>
</feature>
<protein>
    <submittedName>
        <fullName evidence="2">Uncharacterized protein</fullName>
    </submittedName>
</protein>